<proteinExistence type="predicted"/>
<dbReference type="AlphaFoldDB" id="A0A7R9AD03"/>
<keyword evidence="1" id="KW-0175">Coiled coil</keyword>
<accession>A0A7R9AD03</accession>
<organism evidence="3">
    <name type="scientific">Darwinula stevensoni</name>
    <dbReference type="NCBI Taxonomy" id="69355"/>
    <lineage>
        <taxon>Eukaryota</taxon>
        <taxon>Metazoa</taxon>
        <taxon>Ecdysozoa</taxon>
        <taxon>Arthropoda</taxon>
        <taxon>Crustacea</taxon>
        <taxon>Oligostraca</taxon>
        <taxon>Ostracoda</taxon>
        <taxon>Podocopa</taxon>
        <taxon>Podocopida</taxon>
        <taxon>Darwinulocopina</taxon>
        <taxon>Darwinuloidea</taxon>
        <taxon>Darwinulidae</taxon>
        <taxon>Darwinula</taxon>
    </lineage>
</organism>
<protein>
    <submittedName>
        <fullName evidence="3">Uncharacterized protein</fullName>
    </submittedName>
</protein>
<feature type="coiled-coil region" evidence="1">
    <location>
        <begin position="21"/>
        <end position="50"/>
    </location>
</feature>
<reference evidence="3" key="1">
    <citation type="submission" date="2020-11" db="EMBL/GenBank/DDBJ databases">
        <authorList>
            <person name="Tran Van P."/>
        </authorList>
    </citation>
    <scope>NUCLEOTIDE SEQUENCE</scope>
</reference>
<evidence type="ECO:0000313" key="4">
    <source>
        <dbReference type="Proteomes" id="UP000677054"/>
    </source>
</evidence>
<dbReference type="EMBL" id="CAJPEV010003938">
    <property type="protein sequence ID" value="CAG0900842.1"/>
    <property type="molecule type" value="Genomic_DNA"/>
</dbReference>
<gene>
    <name evidence="3" type="ORF">DSTB1V02_LOCUS11677</name>
</gene>
<evidence type="ECO:0000313" key="3">
    <source>
        <dbReference type="EMBL" id="CAD7251916.1"/>
    </source>
</evidence>
<keyword evidence="2" id="KW-0472">Membrane</keyword>
<dbReference type="Proteomes" id="UP000677054">
    <property type="component" value="Unassembled WGS sequence"/>
</dbReference>
<sequence length="242" mass="26873">MRYFQTSSQISRSVTCLRPSRRRAQEEVEVEEVNVEVEEANVEVEEDDTNPSLRLFCTRGKNKACVAMATTKRVSILHPSPALSPSSILHSPPPFGHVDTPSKSHGLPIRGSQSGAPKMNATFPHQKLSSFCGNLTATIGELMGNLSTILQGESGKDDDASAVVYIVVVLSFYSLGIVVMIFKYMQKEKREFEETKMYSEYLEAARSKNFQSRFRPMNRLALNALNTVNVFPAGDSSRVTFV</sequence>
<name>A0A7R9AD03_9CRUS</name>
<dbReference type="OrthoDB" id="6157012at2759"/>
<evidence type="ECO:0000256" key="2">
    <source>
        <dbReference type="SAM" id="Phobius"/>
    </source>
</evidence>
<evidence type="ECO:0000256" key="1">
    <source>
        <dbReference type="SAM" id="Coils"/>
    </source>
</evidence>
<keyword evidence="2" id="KW-0812">Transmembrane</keyword>
<feature type="transmembrane region" description="Helical" evidence="2">
    <location>
        <begin position="162"/>
        <end position="182"/>
    </location>
</feature>
<keyword evidence="4" id="KW-1185">Reference proteome</keyword>
<dbReference type="EMBL" id="LR903455">
    <property type="protein sequence ID" value="CAD7251916.1"/>
    <property type="molecule type" value="Genomic_DNA"/>
</dbReference>
<keyword evidence="2" id="KW-1133">Transmembrane helix</keyword>